<accession>L9VRF8</accession>
<comment type="caution">
    <text evidence="1">The sequence shown here is derived from an EMBL/GenBank/DDBJ whole genome shotgun (WGS) entry which is preliminary data.</text>
</comment>
<reference evidence="1 2" key="1">
    <citation type="journal article" date="2014" name="PLoS Genet.">
        <title>Phylogenetically driven sequencing of extremely halophilic archaea reveals strategies for static and dynamic osmo-response.</title>
        <authorList>
            <person name="Becker E.A."/>
            <person name="Seitzer P.M."/>
            <person name="Tritt A."/>
            <person name="Larsen D."/>
            <person name="Krusor M."/>
            <person name="Yao A.I."/>
            <person name="Wu D."/>
            <person name="Madern D."/>
            <person name="Eisen J.A."/>
            <person name="Darling A.E."/>
            <person name="Facciotti M.T."/>
        </authorList>
    </citation>
    <scope>NUCLEOTIDE SEQUENCE [LARGE SCALE GENOMIC DNA]</scope>
    <source>
        <strain evidence="1 2">GA33</strain>
    </source>
</reference>
<dbReference type="Proteomes" id="UP000011599">
    <property type="component" value="Unassembled WGS sequence"/>
</dbReference>
<gene>
    <name evidence="1" type="ORF">C496_15667</name>
</gene>
<evidence type="ECO:0000313" key="1">
    <source>
        <dbReference type="EMBL" id="ELY38843.1"/>
    </source>
</evidence>
<evidence type="ECO:0000313" key="2">
    <source>
        <dbReference type="Proteomes" id="UP000011599"/>
    </source>
</evidence>
<keyword evidence="2" id="KW-1185">Reference proteome</keyword>
<protein>
    <submittedName>
        <fullName evidence="1">Uncharacterized protein</fullName>
    </submittedName>
</protein>
<dbReference type="EMBL" id="AOHW01000040">
    <property type="protein sequence ID" value="ELY38843.1"/>
    <property type="molecule type" value="Genomic_DNA"/>
</dbReference>
<name>L9VRF8_9EURY</name>
<organism evidence="1 2">
    <name type="scientific">Natronorubrum tibetense GA33</name>
    <dbReference type="NCBI Taxonomy" id="1114856"/>
    <lineage>
        <taxon>Archaea</taxon>
        <taxon>Methanobacteriati</taxon>
        <taxon>Methanobacteriota</taxon>
        <taxon>Stenosarchaea group</taxon>
        <taxon>Halobacteria</taxon>
        <taxon>Halobacteriales</taxon>
        <taxon>Natrialbaceae</taxon>
        <taxon>Natronorubrum</taxon>
    </lineage>
</organism>
<dbReference type="AlphaFoldDB" id="L9VRF8"/>
<sequence length="67" mass="7641">MHGDCFTNYKSVRIEYSVVILDEPRIVLRTSSPLITLEERSSRSITTMLELDGIPRHSVGKNFEQSS</sequence>
<proteinExistence type="predicted"/>